<reference evidence="3" key="1">
    <citation type="submission" date="2022-11" db="UniProtKB">
        <authorList>
            <consortium name="WormBaseParasite"/>
        </authorList>
    </citation>
    <scope>IDENTIFICATION</scope>
</reference>
<keyword evidence="1" id="KW-0812">Transmembrane</keyword>
<organism evidence="2 3">
    <name type="scientific">Meloidogyne incognita</name>
    <name type="common">Southern root-knot nematode worm</name>
    <name type="synonym">Oxyuris incognita</name>
    <dbReference type="NCBI Taxonomy" id="6306"/>
    <lineage>
        <taxon>Eukaryota</taxon>
        <taxon>Metazoa</taxon>
        <taxon>Ecdysozoa</taxon>
        <taxon>Nematoda</taxon>
        <taxon>Chromadorea</taxon>
        <taxon>Rhabditida</taxon>
        <taxon>Tylenchina</taxon>
        <taxon>Tylenchomorpha</taxon>
        <taxon>Tylenchoidea</taxon>
        <taxon>Meloidogynidae</taxon>
        <taxon>Meloidogyninae</taxon>
        <taxon>Meloidogyne</taxon>
        <taxon>Meloidogyne incognita group</taxon>
    </lineage>
</organism>
<dbReference type="AlphaFoldDB" id="A0A914LTW9"/>
<proteinExistence type="predicted"/>
<keyword evidence="1" id="KW-1133">Transmembrane helix</keyword>
<protein>
    <submittedName>
        <fullName evidence="3">Candidate secreted effector</fullName>
    </submittedName>
</protein>
<name>A0A914LTW9_MELIC</name>
<accession>A0A914LTW9</accession>
<evidence type="ECO:0000313" key="2">
    <source>
        <dbReference type="Proteomes" id="UP000887563"/>
    </source>
</evidence>
<dbReference type="Proteomes" id="UP000887563">
    <property type="component" value="Unplaced"/>
</dbReference>
<evidence type="ECO:0000256" key="1">
    <source>
        <dbReference type="SAM" id="Phobius"/>
    </source>
</evidence>
<feature type="transmembrane region" description="Helical" evidence="1">
    <location>
        <begin position="52"/>
        <end position="75"/>
    </location>
</feature>
<evidence type="ECO:0000313" key="3">
    <source>
        <dbReference type="WBParaSite" id="Minc3s00794g17450"/>
    </source>
</evidence>
<dbReference type="WBParaSite" id="Minc3s00794g17450">
    <property type="protein sequence ID" value="Minc3s00794g17450"/>
    <property type="gene ID" value="Minc3s00794g17450"/>
</dbReference>
<keyword evidence="2" id="KW-1185">Reference proteome</keyword>
<keyword evidence="1" id="KW-0472">Membrane</keyword>
<sequence>MALRRYGRAPTWVVPRKRRHLLVQPTCKKQISKGKGEIVWQRKEEKFAREKFCFSFSLSCFFFLMCVLRLFIYFLN</sequence>